<keyword evidence="2" id="KW-1185">Reference proteome</keyword>
<evidence type="ECO:0000313" key="1">
    <source>
        <dbReference type="EMBL" id="TGO33914.1"/>
    </source>
</evidence>
<dbReference type="Proteomes" id="UP000297814">
    <property type="component" value="Unassembled WGS sequence"/>
</dbReference>
<comment type="caution">
    <text evidence="1">The sequence shown here is derived from an EMBL/GenBank/DDBJ whole genome shotgun (WGS) entry which is preliminary data.</text>
</comment>
<accession>A0A4Z1GA99</accession>
<evidence type="ECO:0000313" key="2">
    <source>
        <dbReference type="Proteomes" id="UP000297814"/>
    </source>
</evidence>
<dbReference type="EMBL" id="PQXK01000221">
    <property type="protein sequence ID" value="TGO33914.1"/>
    <property type="molecule type" value="Genomic_DNA"/>
</dbReference>
<sequence>MGRRIDIFYSHTGPDDKFPIALMAGGENLDALHSICGLQNFHIATSNHQQHLLSGDFPCCFEGKCLDEGEYFCAKAGILEQYLEEEYKQRWYWRMNLLEQEVRDIVTRPRPESA</sequence>
<protein>
    <submittedName>
        <fullName evidence="1">Uncharacterized protein</fullName>
    </submittedName>
</protein>
<name>A0A4Z1GA99_9HELO</name>
<gene>
    <name evidence="1" type="ORF">BHYA_0221g00040</name>
</gene>
<reference evidence="1 2" key="1">
    <citation type="submission" date="2017-12" db="EMBL/GenBank/DDBJ databases">
        <title>Comparative genomics of Botrytis spp.</title>
        <authorList>
            <person name="Valero-Jimenez C.A."/>
            <person name="Tapia P."/>
            <person name="Veloso J."/>
            <person name="Silva-Moreno E."/>
            <person name="Staats M."/>
            <person name="Valdes J.H."/>
            <person name="Van Kan J.A.L."/>
        </authorList>
    </citation>
    <scope>NUCLEOTIDE SEQUENCE [LARGE SCALE GENOMIC DNA]</scope>
    <source>
        <strain evidence="1 2">Bh0001</strain>
    </source>
</reference>
<organism evidence="1 2">
    <name type="scientific">Botrytis hyacinthi</name>
    <dbReference type="NCBI Taxonomy" id="278943"/>
    <lineage>
        <taxon>Eukaryota</taxon>
        <taxon>Fungi</taxon>
        <taxon>Dikarya</taxon>
        <taxon>Ascomycota</taxon>
        <taxon>Pezizomycotina</taxon>
        <taxon>Leotiomycetes</taxon>
        <taxon>Helotiales</taxon>
        <taxon>Sclerotiniaceae</taxon>
        <taxon>Botrytis</taxon>
    </lineage>
</organism>
<proteinExistence type="predicted"/>
<dbReference type="AlphaFoldDB" id="A0A4Z1GA99"/>